<evidence type="ECO:0000256" key="1">
    <source>
        <dbReference type="SAM" id="SignalP"/>
    </source>
</evidence>
<keyword evidence="1" id="KW-0732">Signal</keyword>
<dbReference type="EMBL" id="GEDC01030416">
    <property type="protein sequence ID" value="JAS06882.1"/>
    <property type="molecule type" value="Transcribed_RNA"/>
</dbReference>
<organism evidence="2">
    <name type="scientific">Clastoptera arizonana</name>
    <name type="common">Arizona spittle bug</name>
    <dbReference type="NCBI Taxonomy" id="38151"/>
    <lineage>
        <taxon>Eukaryota</taxon>
        <taxon>Metazoa</taxon>
        <taxon>Ecdysozoa</taxon>
        <taxon>Arthropoda</taxon>
        <taxon>Hexapoda</taxon>
        <taxon>Insecta</taxon>
        <taxon>Pterygota</taxon>
        <taxon>Neoptera</taxon>
        <taxon>Paraneoptera</taxon>
        <taxon>Hemiptera</taxon>
        <taxon>Auchenorrhyncha</taxon>
        <taxon>Cercopoidea</taxon>
        <taxon>Clastopteridae</taxon>
        <taxon>Clastoptera</taxon>
    </lineage>
</organism>
<gene>
    <name evidence="2" type="ORF">g.5794</name>
</gene>
<feature type="chain" id="PRO_5008579995" evidence="1">
    <location>
        <begin position="21"/>
        <end position="181"/>
    </location>
</feature>
<accession>A0A1B6C036</accession>
<name>A0A1B6C036_9HEMI</name>
<evidence type="ECO:0000313" key="2">
    <source>
        <dbReference type="EMBL" id="JAS06882.1"/>
    </source>
</evidence>
<protein>
    <submittedName>
        <fullName evidence="2">Uncharacterized protein</fullName>
    </submittedName>
</protein>
<sequence>MTAFKVALLCLIFNLININALLTKLQDSAELEDDVSTFDDRSLIEQQIPEDIIFDLIGRAMLITEDVISEKKKTFLLKKDTFGFPYLIDPIVHKKYIVQYSIISSDIDIFRVITEFDNGVELVVDPITDRLFTAELNKYKEIVVYPVQIIGSRNQTIRKIIKEKGYNAKKKQYPQRSDVRF</sequence>
<proteinExistence type="predicted"/>
<feature type="signal peptide" evidence="1">
    <location>
        <begin position="1"/>
        <end position="20"/>
    </location>
</feature>
<dbReference type="AlphaFoldDB" id="A0A1B6C036"/>
<reference evidence="2" key="1">
    <citation type="submission" date="2015-12" db="EMBL/GenBank/DDBJ databases">
        <title>De novo transcriptome assembly of four potential Pierce s Disease insect vectors from Arizona vineyards.</title>
        <authorList>
            <person name="Tassone E.E."/>
        </authorList>
    </citation>
    <scope>NUCLEOTIDE SEQUENCE</scope>
</reference>